<organism evidence="13 14">
    <name type="scientific">Fictibacillus macauensis ZFHKF-1</name>
    <dbReference type="NCBI Taxonomy" id="1196324"/>
    <lineage>
        <taxon>Bacteria</taxon>
        <taxon>Bacillati</taxon>
        <taxon>Bacillota</taxon>
        <taxon>Bacilli</taxon>
        <taxon>Bacillales</taxon>
        <taxon>Fictibacillaceae</taxon>
        <taxon>Fictibacillus</taxon>
    </lineage>
</organism>
<dbReference type="PROSITE" id="PS51462">
    <property type="entry name" value="NUDIX"/>
    <property type="match status" value="1"/>
</dbReference>
<dbReference type="InterPro" id="IPR015797">
    <property type="entry name" value="NUDIX_hydrolase-like_dom_sf"/>
</dbReference>
<reference evidence="13 14" key="1">
    <citation type="journal article" date="2012" name="J. Bacteriol.">
        <title>Genome of Bacillus macauensis ZFHKF-1, a Long-Chain-Forming Bacterium.</title>
        <authorList>
            <person name="Cai L."/>
            <person name="Zhang T."/>
        </authorList>
    </citation>
    <scope>NUCLEOTIDE SEQUENCE [LARGE SCALE GENOMIC DNA]</scope>
    <source>
        <strain evidence="13 14">ZFHKF-1</strain>
    </source>
</reference>
<dbReference type="InterPro" id="IPR000086">
    <property type="entry name" value="NUDIX_hydrolase_dom"/>
</dbReference>
<keyword evidence="6" id="KW-0227">DNA damage</keyword>
<dbReference type="SUPFAM" id="SSF55811">
    <property type="entry name" value="Nudix"/>
    <property type="match status" value="1"/>
</dbReference>
<dbReference type="Gene3D" id="3.90.79.10">
    <property type="entry name" value="Nucleoside Triphosphate Pyrophosphohydrolase"/>
    <property type="match status" value="1"/>
</dbReference>
<keyword evidence="14" id="KW-1185">Reference proteome</keyword>
<comment type="caution">
    <text evidence="13">The sequence shown here is derived from an EMBL/GenBank/DDBJ whole genome shotgun (WGS) entry which is preliminary data.</text>
</comment>
<dbReference type="GO" id="GO:0044716">
    <property type="term" value="F:8-oxo-GDP phosphatase activity"/>
    <property type="evidence" value="ECO:0007669"/>
    <property type="project" value="TreeGrafter"/>
</dbReference>
<feature type="domain" description="Nudix hydrolase" evidence="12">
    <location>
        <begin position="3"/>
        <end position="128"/>
    </location>
</feature>
<evidence type="ECO:0000256" key="7">
    <source>
        <dbReference type="ARBA" id="ARBA00022801"/>
    </source>
</evidence>
<name>I8IZC8_9BACL</name>
<dbReference type="GO" id="GO:0006281">
    <property type="term" value="P:DNA repair"/>
    <property type="evidence" value="ECO:0007669"/>
    <property type="project" value="UniProtKB-KW"/>
</dbReference>
<sequence length="132" mass="15095">MKKKIKVVAAIIENEQREILCALRSPSMSIPNHWEFPGGKVEEGEDLFHAITREIAEELQCDIEPIELFNEHTHEYESFIIELLSLKCALKDGTPVASEHAALLWLKRESLHSLQWAPADIPAVNDLQREQQ</sequence>
<dbReference type="STRING" id="1196324.A374_14205"/>
<keyword evidence="8" id="KW-0460">Magnesium</keyword>
<dbReference type="GO" id="GO:0046872">
    <property type="term" value="F:metal ion binding"/>
    <property type="evidence" value="ECO:0007669"/>
    <property type="project" value="UniProtKB-KW"/>
</dbReference>
<dbReference type="GO" id="GO:0006260">
    <property type="term" value="P:DNA replication"/>
    <property type="evidence" value="ECO:0007669"/>
    <property type="project" value="UniProtKB-KW"/>
</dbReference>
<dbReference type="PANTHER" id="PTHR47707">
    <property type="entry name" value="8-OXO-DGTP DIPHOSPHATASE"/>
    <property type="match status" value="1"/>
</dbReference>
<dbReference type="EC" id="3.6.1.55" evidence="11"/>
<evidence type="ECO:0000256" key="11">
    <source>
        <dbReference type="ARBA" id="ARBA00038905"/>
    </source>
</evidence>
<dbReference type="CDD" id="cd03425">
    <property type="entry name" value="NUDIX_MutT_NudA_like"/>
    <property type="match status" value="1"/>
</dbReference>
<dbReference type="PANTHER" id="PTHR47707:SF1">
    <property type="entry name" value="NUDIX HYDROLASE FAMILY PROTEIN"/>
    <property type="match status" value="1"/>
</dbReference>
<keyword evidence="3" id="KW-0515">Mutator protein</keyword>
<evidence type="ECO:0000256" key="2">
    <source>
        <dbReference type="ARBA" id="ARBA00005582"/>
    </source>
</evidence>
<dbReference type="GO" id="GO:0044715">
    <property type="term" value="F:8-oxo-dGDP phosphatase activity"/>
    <property type="evidence" value="ECO:0007669"/>
    <property type="project" value="TreeGrafter"/>
</dbReference>
<protein>
    <recommendedName>
        <fullName evidence="11">8-oxo-dGTP diphosphatase</fullName>
        <ecNumber evidence="11">3.6.1.55</ecNumber>
    </recommendedName>
</protein>
<evidence type="ECO:0000313" key="14">
    <source>
        <dbReference type="Proteomes" id="UP000004080"/>
    </source>
</evidence>
<comment type="similarity">
    <text evidence="2">Belongs to the Nudix hydrolase family.</text>
</comment>
<accession>I8IZC8</accession>
<dbReference type="Proteomes" id="UP000004080">
    <property type="component" value="Unassembled WGS sequence"/>
</dbReference>
<evidence type="ECO:0000256" key="4">
    <source>
        <dbReference type="ARBA" id="ARBA00022705"/>
    </source>
</evidence>
<dbReference type="AlphaFoldDB" id="I8IZC8"/>
<evidence type="ECO:0000256" key="5">
    <source>
        <dbReference type="ARBA" id="ARBA00022723"/>
    </source>
</evidence>
<evidence type="ECO:0000259" key="12">
    <source>
        <dbReference type="PROSITE" id="PS51462"/>
    </source>
</evidence>
<dbReference type="OrthoDB" id="9810648at2"/>
<proteinExistence type="inferred from homology"/>
<gene>
    <name evidence="13" type="ORF">A374_14205</name>
</gene>
<keyword evidence="4" id="KW-0235">DNA replication</keyword>
<dbReference type="GO" id="GO:0008413">
    <property type="term" value="F:8-oxo-7,8-dihydroguanosine triphosphate pyrophosphatase activity"/>
    <property type="evidence" value="ECO:0007669"/>
    <property type="project" value="TreeGrafter"/>
</dbReference>
<keyword evidence="7 13" id="KW-0378">Hydrolase</keyword>
<evidence type="ECO:0000256" key="1">
    <source>
        <dbReference type="ARBA" id="ARBA00001946"/>
    </source>
</evidence>
<evidence type="ECO:0000256" key="3">
    <source>
        <dbReference type="ARBA" id="ARBA00022457"/>
    </source>
</evidence>
<evidence type="ECO:0000256" key="10">
    <source>
        <dbReference type="ARBA" id="ARBA00035861"/>
    </source>
</evidence>
<dbReference type="GO" id="GO:0035539">
    <property type="term" value="F:8-oxo-7,8-dihydrodeoxyguanosine triphosphate pyrophosphatase activity"/>
    <property type="evidence" value="ECO:0007669"/>
    <property type="project" value="UniProtKB-EC"/>
</dbReference>
<evidence type="ECO:0000313" key="13">
    <source>
        <dbReference type="EMBL" id="EIT84851.1"/>
    </source>
</evidence>
<evidence type="ECO:0000256" key="6">
    <source>
        <dbReference type="ARBA" id="ARBA00022763"/>
    </source>
</evidence>
<dbReference type="eggNOG" id="COG0494">
    <property type="taxonomic scope" value="Bacteria"/>
</dbReference>
<dbReference type="RefSeq" id="WP_007202919.1">
    <property type="nucleotide sequence ID" value="NZ_AKKV01000030.1"/>
</dbReference>
<keyword evidence="9" id="KW-0234">DNA repair</keyword>
<dbReference type="InterPro" id="IPR047127">
    <property type="entry name" value="MutT-like"/>
</dbReference>
<evidence type="ECO:0000256" key="8">
    <source>
        <dbReference type="ARBA" id="ARBA00022842"/>
    </source>
</evidence>
<dbReference type="PATRIC" id="fig|1196324.3.peg.2903"/>
<comment type="cofactor">
    <cofactor evidence="1">
        <name>Mg(2+)</name>
        <dbReference type="ChEBI" id="CHEBI:18420"/>
    </cofactor>
</comment>
<dbReference type="EMBL" id="AKKV01000030">
    <property type="protein sequence ID" value="EIT84851.1"/>
    <property type="molecule type" value="Genomic_DNA"/>
</dbReference>
<evidence type="ECO:0000256" key="9">
    <source>
        <dbReference type="ARBA" id="ARBA00023204"/>
    </source>
</evidence>
<comment type="catalytic activity">
    <reaction evidence="10">
        <text>8-oxo-dGTP + H2O = 8-oxo-dGMP + diphosphate + H(+)</text>
        <dbReference type="Rhea" id="RHEA:31575"/>
        <dbReference type="ChEBI" id="CHEBI:15377"/>
        <dbReference type="ChEBI" id="CHEBI:15378"/>
        <dbReference type="ChEBI" id="CHEBI:33019"/>
        <dbReference type="ChEBI" id="CHEBI:63224"/>
        <dbReference type="ChEBI" id="CHEBI:77896"/>
        <dbReference type="EC" id="3.6.1.55"/>
    </reaction>
</comment>
<dbReference type="Pfam" id="PF00293">
    <property type="entry name" value="NUDIX"/>
    <property type="match status" value="1"/>
</dbReference>
<keyword evidence="5" id="KW-0479">Metal-binding</keyword>